<dbReference type="InterPro" id="IPR011006">
    <property type="entry name" value="CheY-like_superfamily"/>
</dbReference>
<dbReference type="AlphaFoldDB" id="A0A1X7KFL4"/>
<dbReference type="OrthoDB" id="9797341at2"/>
<gene>
    <name evidence="1" type="ORF">SAMN05660862_2760</name>
</gene>
<dbReference type="Gene3D" id="3.40.50.2300">
    <property type="match status" value="1"/>
</dbReference>
<accession>A0A1X7KFL4</accession>
<dbReference type="Proteomes" id="UP000192980">
    <property type="component" value="Unassembled WGS sequence"/>
</dbReference>
<sequence length="135" mass="15174">METNNINRISTAFINDKSPVMDLIHDDLVSSGVDIVFRSNNVSDGKNQLSSLIKLPDICIIDLDFFDKGIMKQLRELKSHYPTLKLIAHSDMDNQKIIKKLWEIGFSKYVLIGNDMKKAIDGVVNGYGKCNLTGN</sequence>
<reference evidence="1 2" key="1">
    <citation type="submission" date="2017-04" db="EMBL/GenBank/DDBJ databases">
        <authorList>
            <person name="Afonso C.L."/>
            <person name="Miller P.J."/>
            <person name="Scott M.A."/>
            <person name="Spackman E."/>
            <person name="Goraichik I."/>
            <person name="Dimitrov K.M."/>
            <person name="Suarez D.L."/>
            <person name="Swayne D.E."/>
        </authorList>
    </citation>
    <scope>NUCLEOTIDE SEQUENCE [LARGE SCALE GENOMIC DNA]</scope>
    <source>
        <strain evidence="1 2">DSM 22418</strain>
    </source>
</reference>
<dbReference type="EMBL" id="FXAU01000005">
    <property type="protein sequence ID" value="SMG39256.1"/>
    <property type="molecule type" value="Genomic_DNA"/>
</dbReference>
<name>A0A1X7KFL4_9SPHI</name>
<evidence type="ECO:0000313" key="1">
    <source>
        <dbReference type="EMBL" id="SMG39256.1"/>
    </source>
</evidence>
<dbReference type="STRING" id="561061.SAMN05660862_2760"/>
<protein>
    <recommendedName>
        <fullName evidence="3">Response regulatory domain-containing protein</fullName>
    </recommendedName>
</protein>
<evidence type="ECO:0008006" key="3">
    <source>
        <dbReference type="Google" id="ProtNLM"/>
    </source>
</evidence>
<keyword evidence="2" id="KW-1185">Reference proteome</keyword>
<evidence type="ECO:0000313" key="2">
    <source>
        <dbReference type="Proteomes" id="UP000192980"/>
    </source>
</evidence>
<dbReference type="SUPFAM" id="SSF52172">
    <property type="entry name" value="CheY-like"/>
    <property type="match status" value="1"/>
</dbReference>
<organism evidence="1 2">
    <name type="scientific">Sphingobacterium psychroaquaticum</name>
    <dbReference type="NCBI Taxonomy" id="561061"/>
    <lineage>
        <taxon>Bacteria</taxon>
        <taxon>Pseudomonadati</taxon>
        <taxon>Bacteroidota</taxon>
        <taxon>Sphingobacteriia</taxon>
        <taxon>Sphingobacteriales</taxon>
        <taxon>Sphingobacteriaceae</taxon>
        <taxon>Sphingobacterium</taxon>
    </lineage>
</organism>
<proteinExistence type="predicted"/>